<organism evidence="2 3">
    <name type="scientific">Necator americanus</name>
    <name type="common">Human hookworm</name>
    <dbReference type="NCBI Taxonomy" id="51031"/>
    <lineage>
        <taxon>Eukaryota</taxon>
        <taxon>Metazoa</taxon>
        <taxon>Ecdysozoa</taxon>
        <taxon>Nematoda</taxon>
        <taxon>Chromadorea</taxon>
        <taxon>Rhabditida</taxon>
        <taxon>Rhabditina</taxon>
        <taxon>Rhabditomorpha</taxon>
        <taxon>Strongyloidea</taxon>
        <taxon>Ancylostomatidae</taxon>
        <taxon>Bunostominae</taxon>
        <taxon>Necator</taxon>
    </lineage>
</organism>
<dbReference type="KEGG" id="nai:NECAME_08947"/>
<evidence type="ECO:0000256" key="1">
    <source>
        <dbReference type="SAM" id="MobiDB-lite"/>
    </source>
</evidence>
<keyword evidence="3" id="KW-1185">Reference proteome</keyword>
<gene>
    <name evidence="2" type="ORF">NECAME_08947</name>
</gene>
<accession>W2TG43</accession>
<dbReference type="Gene3D" id="3.40.33.10">
    <property type="entry name" value="CAP"/>
    <property type="match status" value="1"/>
</dbReference>
<dbReference type="AlphaFoldDB" id="W2TG43"/>
<evidence type="ECO:0000313" key="3">
    <source>
        <dbReference type="Proteomes" id="UP000053676"/>
    </source>
</evidence>
<dbReference type="Proteomes" id="UP000053676">
    <property type="component" value="Unassembled WGS sequence"/>
</dbReference>
<dbReference type="InterPro" id="IPR035940">
    <property type="entry name" value="CAP_sf"/>
</dbReference>
<name>W2TG43_NECAM</name>
<feature type="compositionally biased region" description="Polar residues" evidence="1">
    <location>
        <begin position="90"/>
        <end position="102"/>
    </location>
</feature>
<sequence length="186" mass="19953">MLAALKENVEPQPYSHVSMTHRKLSYTFQLSKPMKLEVIRTQSYMVSANINKGELMYEIGNGCSNDTDCTTYPGSSCDVKSGLCSGPRSSVLTQSSSKNSTAVGVAKSNIPATKPQTEKSLSEKQASQNGTCLCYSHHNSLDLENSPSVIGLRSVNDGIMELGVVAQTQGCRIVVEIAPWGTVSSN</sequence>
<feature type="region of interest" description="Disordered" evidence="1">
    <location>
        <begin position="90"/>
        <end position="122"/>
    </location>
</feature>
<reference evidence="3" key="1">
    <citation type="journal article" date="2014" name="Nat. Genet.">
        <title>Genome of the human hookworm Necator americanus.</title>
        <authorList>
            <person name="Tang Y.T."/>
            <person name="Gao X."/>
            <person name="Rosa B.A."/>
            <person name="Abubucker S."/>
            <person name="Hallsworth-Pepin K."/>
            <person name="Martin J."/>
            <person name="Tyagi R."/>
            <person name="Heizer E."/>
            <person name="Zhang X."/>
            <person name="Bhonagiri-Palsikar V."/>
            <person name="Minx P."/>
            <person name="Warren W.C."/>
            <person name="Wang Q."/>
            <person name="Zhan B."/>
            <person name="Hotez P.J."/>
            <person name="Sternberg P.W."/>
            <person name="Dougall A."/>
            <person name="Gaze S.T."/>
            <person name="Mulvenna J."/>
            <person name="Sotillo J."/>
            <person name="Ranganathan S."/>
            <person name="Rabelo E.M."/>
            <person name="Wilson R.K."/>
            <person name="Felgner P.L."/>
            <person name="Bethony J."/>
            <person name="Hawdon J.M."/>
            <person name="Gasser R.B."/>
            <person name="Loukas A."/>
            <person name="Mitreva M."/>
        </authorList>
    </citation>
    <scope>NUCLEOTIDE SEQUENCE [LARGE SCALE GENOMIC DNA]</scope>
</reference>
<protein>
    <submittedName>
        <fullName evidence="2">Uncharacterized protein</fullName>
    </submittedName>
</protein>
<evidence type="ECO:0000313" key="2">
    <source>
        <dbReference type="EMBL" id="ETN80773.1"/>
    </source>
</evidence>
<proteinExistence type="predicted"/>
<dbReference type="EMBL" id="KI658956">
    <property type="protein sequence ID" value="ETN80773.1"/>
    <property type="molecule type" value="Genomic_DNA"/>
</dbReference>